<feature type="binding site" evidence="7">
    <location>
        <position position="96"/>
    </location>
    <ligand>
        <name>Fe cation</name>
        <dbReference type="ChEBI" id="CHEBI:24875"/>
    </ligand>
</feature>
<dbReference type="PROSITE" id="PS51471">
    <property type="entry name" value="FE2OG_OXY"/>
    <property type="match status" value="1"/>
</dbReference>
<keyword evidence="10" id="KW-1185">Reference proteome</keyword>
<dbReference type="Gene3D" id="2.60.120.620">
    <property type="entry name" value="q2cbj1_9rhob like domain"/>
    <property type="match status" value="1"/>
</dbReference>
<organism evidence="9 10">
    <name type="scientific">Cupriavidus plantarum</name>
    <dbReference type="NCBI Taxonomy" id="942865"/>
    <lineage>
        <taxon>Bacteria</taxon>
        <taxon>Pseudomonadati</taxon>
        <taxon>Pseudomonadota</taxon>
        <taxon>Betaproteobacteria</taxon>
        <taxon>Burkholderiales</taxon>
        <taxon>Burkholderiaceae</taxon>
        <taxon>Cupriavidus</taxon>
    </lineage>
</organism>
<dbReference type="GO" id="GO:0006879">
    <property type="term" value="P:intracellular iron ion homeostasis"/>
    <property type="evidence" value="ECO:0007669"/>
    <property type="project" value="TreeGrafter"/>
</dbReference>
<dbReference type="InterPro" id="IPR006620">
    <property type="entry name" value="Pro_4_hyd_alph"/>
</dbReference>
<dbReference type="NCBIfam" id="NF003975">
    <property type="entry name" value="PRK05467.1-4"/>
    <property type="match status" value="1"/>
</dbReference>
<dbReference type="RefSeq" id="WP_109581516.1">
    <property type="nucleotide sequence ID" value="NZ_JACBYU010000001.1"/>
</dbReference>
<evidence type="ECO:0000256" key="4">
    <source>
        <dbReference type="ARBA" id="ARBA00022964"/>
    </source>
</evidence>
<dbReference type="Gene3D" id="4.10.860.20">
    <property type="entry name" value="Rabenosyn, Rab binding domain"/>
    <property type="match status" value="1"/>
</dbReference>
<keyword evidence="6 7" id="KW-0408">Iron</keyword>
<evidence type="ECO:0000256" key="7">
    <source>
        <dbReference type="HAMAP-Rule" id="MF_00657"/>
    </source>
</evidence>
<evidence type="ECO:0000313" key="10">
    <source>
        <dbReference type="Proteomes" id="UP000245754"/>
    </source>
</evidence>
<evidence type="ECO:0000256" key="1">
    <source>
        <dbReference type="ARBA" id="ARBA00001961"/>
    </source>
</evidence>
<dbReference type="Pfam" id="PF18331">
    <property type="entry name" value="PKHD_C"/>
    <property type="match status" value="1"/>
</dbReference>
<dbReference type="InterPro" id="IPR023550">
    <property type="entry name" value="PKHD_hydroxylase"/>
</dbReference>
<dbReference type="Pfam" id="PF13640">
    <property type="entry name" value="2OG-FeII_Oxy_3"/>
    <property type="match status" value="1"/>
</dbReference>
<dbReference type="NCBIfam" id="NF003974">
    <property type="entry name" value="PRK05467.1-3"/>
    <property type="match status" value="1"/>
</dbReference>
<keyword evidence="3 7" id="KW-0847">Vitamin C</keyword>
<dbReference type="GO" id="GO:0016706">
    <property type="term" value="F:2-oxoglutarate-dependent dioxygenase activity"/>
    <property type="evidence" value="ECO:0007669"/>
    <property type="project" value="UniProtKB-UniRule"/>
</dbReference>
<dbReference type="EMBL" id="QGGT01000001">
    <property type="protein sequence ID" value="PWK37847.1"/>
    <property type="molecule type" value="Genomic_DNA"/>
</dbReference>
<name>A0A316EYQ5_9BURK</name>
<dbReference type="InterPro" id="IPR044862">
    <property type="entry name" value="Pro_4_hyd_alph_FE2OG_OXY"/>
</dbReference>
<evidence type="ECO:0000313" key="9">
    <source>
        <dbReference type="EMBL" id="PWK37847.1"/>
    </source>
</evidence>
<keyword evidence="5 7" id="KW-0560">Oxidoreductase</keyword>
<feature type="binding site" evidence="7">
    <location>
        <position position="160"/>
    </location>
    <ligand>
        <name>Fe cation</name>
        <dbReference type="ChEBI" id="CHEBI:24875"/>
    </ligand>
</feature>
<evidence type="ECO:0000256" key="6">
    <source>
        <dbReference type="ARBA" id="ARBA00023004"/>
    </source>
</evidence>
<dbReference type="InterPro" id="IPR041097">
    <property type="entry name" value="PKHD_C"/>
</dbReference>
<feature type="binding site" evidence="7">
    <location>
        <position position="170"/>
    </location>
    <ligand>
        <name>2-oxoglutarate</name>
        <dbReference type="ChEBI" id="CHEBI:16810"/>
    </ligand>
</feature>
<evidence type="ECO:0000259" key="8">
    <source>
        <dbReference type="PROSITE" id="PS51471"/>
    </source>
</evidence>
<sequence>MLVQIADVLSPDEVRTCRQRLERSQWVDGRVTAGDLAAKSKRNLQIPVDSEEARELGDLILNALGRNSTYHSAALPLRVLPPMFNRYEGGMTFGSHVDNAIRTVPGTGGMRIRADVSSTLFLSDPDEYEGGELVLKDVYGSHAVKLPAGHLVVYPASSLHAVTPVTRGSRWASFFWAQSMVKDDGQRGMLYELDLAIIDIRRQLGDDQEAVLSLVNHYHNLLRRWAEL</sequence>
<dbReference type="GO" id="GO:0031418">
    <property type="term" value="F:L-ascorbic acid binding"/>
    <property type="evidence" value="ECO:0007669"/>
    <property type="project" value="UniProtKB-KW"/>
</dbReference>
<evidence type="ECO:0000256" key="5">
    <source>
        <dbReference type="ARBA" id="ARBA00023002"/>
    </source>
</evidence>
<dbReference type="HAMAP" id="MF_00657">
    <property type="entry name" value="Hydroxyl_YbiX"/>
    <property type="match status" value="1"/>
</dbReference>
<accession>A0A316EYQ5</accession>
<keyword evidence="2 7" id="KW-0479">Metal-binding</keyword>
<feature type="domain" description="Fe2OG dioxygenase" evidence="8">
    <location>
        <begin position="78"/>
        <end position="179"/>
    </location>
</feature>
<dbReference type="GO" id="GO:0005506">
    <property type="term" value="F:iron ion binding"/>
    <property type="evidence" value="ECO:0007669"/>
    <property type="project" value="UniProtKB-UniRule"/>
</dbReference>
<dbReference type="PANTHER" id="PTHR41536:SF1">
    <property type="entry name" value="PKHD-TYPE HYDROXYLASE YBIX"/>
    <property type="match status" value="1"/>
</dbReference>
<comment type="caution">
    <text evidence="9">The sequence shown here is derived from an EMBL/GenBank/DDBJ whole genome shotgun (WGS) entry which is preliminary data.</text>
</comment>
<keyword evidence="4 7" id="KW-0223">Dioxygenase</keyword>
<dbReference type="SMART" id="SM00702">
    <property type="entry name" value="P4Hc"/>
    <property type="match status" value="1"/>
</dbReference>
<comment type="cofactor">
    <cofactor evidence="1 7">
        <name>L-ascorbate</name>
        <dbReference type="ChEBI" id="CHEBI:38290"/>
    </cofactor>
</comment>
<dbReference type="Proteomes" id="UP000245754">
    <property type="component" value="Unassembled WGS sequence"/>
</dbReference>
<dbReference type="PANTHER" id="PTHR41536">
    <property type="entry name" value="PKHD-TYPE HYDROXYLASE YBIX"/>
    <property type="match status" value="1"/>
</dbReference>
<dbReference type="SUPFAM" id="SSF51197">
    <property type="entry name" value="Clavaminate synthase-like"/>
    <property type="match status" value="1"/>
</dbReference>
<protein>
    <submittedName>
        <fullName evidence="9">PKHD-type hydroxylase</fullName>
    </submittedName>
</protein>
<feature type="binding site" evidence="7">
    <location>
        <position position="98"/>
    </location>
    <ligand>
        <name>Fe cation</name>
        <dbReference type="ChEBI" id="CHEBI:24875"/>
    </ligand>
</feature>
<evidence type="ECO:0000256" key="3">
    <source>
        <dbReference type="ARBA" id="ARBA00022896"/>
    </source>
</evidence>
<gene>
    <name evidence="9" type="ORF">C7419_1011733</name>
</gene>
<dbReference type="InterPro" id="IPR005123">
    <property type="entry name" value="Oxoglu/Fe-dep_dioxygenase_dom"/>
</dbReference>
<dbReference type="AlphaFoldDB" id="A0A316EYQ5"/>
<proteinExistence type="inferred from homology"/>
<comment type="cofactor">
    <cofactor evidence="7">
        <name>Fe(2+)</name>
        <dbReference type="ChEBI" id="CHEBI:29033"/>
    </cofactor>
    <text evidence="7">Binds 1 Fe(2+) ion per subunit.</text>
</comment>
<reference evidence="9 10" key="1">
    <citation type="submission" date="2018-05" db="EMBL/GenBank/DDBJ databases">
        <title>Genomic Encyclopedia of Type Strains, Phase IV (KMG-V): Genome sequencing to study the core and pangenomes of soil and plant-associated prokaryotes.</title>
        <authorList>
            <person name="Whitman W."/>
        </authorList>
    </citation>
    <scope>NUCLEOTIDE SEQUENCE [LARGE SCALE GENOMIC DNA]</scope>
    <source>
        <strain evidence="9 10">SLV-132</strain>
    </source>
</reference>
<dbReference type="GO" id="GO:0006974">
    <property type="term" value="P:DNA damage response"/>
    <property type="evidence" value="ECO:0007669"/>
    <property type="project" value="TreeGrafter"/>
</dbReference>
<evidence type="ECO:0000256" key="2">
    <source>
        <dbReference type="ARBA" id="ARBA00022723"/>
    </source>
</evidence>